<evidence type="ECO:0000313" key="6">
    <source>
        <dbReference type="Proteomes" id="UP000198945"/>
    </source>
</evidence>
<name>A0A1G6N260_9FIRM</name>
<dbReference type="AlphaFoldDB" id="A0A1G6N260"/>
<evidence type="ECO:0000313" key="2">
    <source>
        <dbReference type="EMBL" id="PXV67588.1"/>
    </source>
</evidence>
<evidence type="ECO:0000313" key="4">
    <source>
        <dbReference type="EMBL" id="SDI55895.1"/>
    </source>
</evidence>
<evidence type="ECO:0000313" key="7">
    <source>
        <dbReference type="Proteomes" id="UP000247389"/>
    </source>
</evidence>
<dbReference type="Proteomes" id="UP000324896">
    <property type="component" value="Unassembled WGS sequence"/>
</dbReference>
<dbReference type="PANTHER" id="PTHR42731">
    <property type="entry name" value="SLL1084 PROTEIN"/>
    <property type="match status" value="1"/>
</dbReference>
<evidence type="ECO:0000313" key="8">
    <source>
        <dbReference type="Proteomes" id="UP000295758"/>
    </source>
</evidence>
<dbReference type="RefSeq" id="WP_089655740.1">
    <property type="nucleotide sequence ID" value="NZ_FMYT01000010.1"/>
</dbReference>
<dbReference type="PROSITE" id="PS51918">
    <property type="entry name" value="RADICAL_SAM"/>
    <property type="match status" value="1"/>
</dbReference>
<dbReference type="Gene3D" id="3.80.30.20">
    <property type="entry name" value="tm_1862 like domain"/>
    <property type="match status" value="1"/>
</dbReference>
<dbReference type="SFLD" id="SFLDG01082">
    <property type="entry name" value="B12-binding_domain_containing"/>
    <property type="match status" value="1"/>
</dbReference>
<evidence type="ECO:0000313" key="3">
    <source>
        <dbReference type="EMBL" id="SDC61903.1"/>
    </source>
</evidence>
<dbReference type="EMBL" id="FMYT01000010">
    <property type="protein sequence ID" value="SDC61903.1"/>
    <property type="molecule type" value="Genomic_DNA"/>
</dbReference>
<proteinExistence type="predicted"/>
<dbReference type="Pfam" id="PF04055">
    <property type="entry name" value="Radical_SAM"/>
    <property type="match status" value="1"/>
</dbReference>
<dbReference type="SFLD" id="SFLDS00029">
    <property type="entry name" value="Radical_SAM"/>
    <property type="match status" value="1"/>
</dbReference>
<evidence type="ECO:0000313" key="9">
    <source>
        <dbReference type="Proteomes" id="UP000324896"/>
    </source>
</evidence>
<dbReference type="InterPro" id="IPR006638">
    <property type="entry name" value="Elp3/MiaA/NifB-like_rSAM"/>
</dbReference>
<dbReference type="Pfam" id="PF19864">
    <property type="entry name" value="Radical_SAM_N2"/>
    <property type="match status" value="1"/>
</dbReference>
<dbReference type="InterPro" id="IPR058240">
    <property type="entry name" value="rSAM_sf"/>
</dbReference>
<sequence length="625" mass="72175">MQYKEKIMENLYKISSPERYTGNEWNSIIKDWDPERLKVALAFPDVYEIGMSHLGLKILYHLINREDDMLAERVYAPWQDMEDLMKKEEIPLYTLESYHEIKDFDILGFTLQYEMSYTNILNMLDLSGLSIHASERKEEDPLIIAGGSTVFNSEPIAEFIDLFFVGEVESILIELLNKYKTLKAEGLSKSEILKSLNKIPGIYVPSLHSEEYGEKGEILSLNSAEGEKERVKKQVVQNLDQAFYPTDFIVPYRDTVHERVVLEISRGCTRSCRFCAAGMAYRPVRERSVERLMDLAEKALKATGYDEISLTSLSTVDYTEAKKLVQAMTERFSDQMISVSLSSLRVDKFSVELAEEVNKVRKTGLTFAPEAGTQRLRDVINKNINEDDIYSAARSAFENGWSKIKLYFMIGLPTETMEDVKGIAEMAKKIRNIGQEVRKNTKKRMRRIEVSVSVSTFVPKVFTPFQWHQMDDVETIIKKHDYLRDNIKGRSFSFSWNDPELSRLEGVLARGDRRLSKVIATAWKKGSRFEGWHECFEPRIWGEAFRENDIQPEDYLRERGEEEIFSWEKLDIGIPKSFLLKEYKNAQAEILIDDCRFADCHSCAICGNFEVDLELVGGKTNELQN</sequence>
<dbReference type="InterPro" id="IPR007197">
    <property type="entry name" value="rSAM"/>
</dbReference>
<dbReference type="GO" id="GO:0051536">
    <property type="term" value="F:iron-sulfur cluster binding"/>
    <property type="evidence" value="ECO:0007669"/>
    <property type="project" value="InterPro"/>
</dbReference>
<dbReference type="Proteomes" id="UP000247389">
    <property type="component" value="Unassembled WGS sequence"/>
</dbReference>
<dbReference type="NCBIfam" id="TIGR03960">
    <property type="entry name" value="rSAM_fuse_unch"/>
    <property type="match status" value="1"/>
</dbReference>
<reference evidence="4 6" key="2">
    <citation type="submission" date="2016-10" db="EMBL/GenBank/DDBJ databases">
        <authorList>
            <person name="de Groot N.N."/>
        </authorList>
    </citation>
    <scope>NUCLEOTIDE SEQUENCE [LARGE SCALE GENOMIC DNA]</scope>
    <source>
        <strain evidence="4 6">WG7</strain>
    </source>
</reference>
<reference evidence="2 7" key="3">
    <citation type="submission" date="2018-04" db="EMBL/GenBank/DDBJ databases">
        <title>Subsurface microbial communities from deep shales in Ohio and West Virginia, USA.</title>
        <authorList>
            <person name="Wrighton K."/>
        </authorList>
    </citation>
    <scope>NUCLEOTIDE SEQUENCE [LARGE SCALE GENOMIC DNA]</scope>
    <source>
        <strain evidence="2 7">MSL28</strain>
    </source>
</reference>
<dbReference type="EMBL" id="FNEH01000008">
    <property type="protein sequence ID" value="SDI55895.1"/>
    <property type="molecule type" value="Genomic_DNA"/>
</dbReference>
<dbReference type="PANTHER" id="PTHR42731:SF1">
    <property type="entry name" value="RADICAL SAM DOMAIN PROTEIN"/>
    <property type="match status" value="1"/>
</dbReference>
<gene>
    <name evidence="5" type="ORF">BY453_10636</name>
    <name evidence="2" type="ORF">C8C78_10722</name>
    <name evidence="3" type="ORF">SAMN04488597_11045</name>
    <name evidence="4" type="ORF">SAMN04515654_10883</name>
</gene>
<dbReference type="EMBL" id="QICM01000007">
    <property type="protein sequence ID" value="PXV67588.1"/>
    <property type="molecule type" value="Genomic_DNA"/>
</dbReference>
<dbReference type="SUPFAM" id="SSF102114">
    <property type="entry name" value="Radical SAM enzymes"/>
    <property type="match status" value="1"/>
</dbReference>
<dbReference type="GO" id="GO:0003824">
    <property type="term" value="F:catalytic activity"/>
    <property type="evidence" value="ECO:0007669"/>
    <property type="project" value="InterPro"/>
</dbReference>
<dbReference type="SMART" id="SM00729">
    <property type="entry name" value="Elp3"/>
    <property type="match status" value="1"/>
</dbReference>
<dbReference type="Proteomes" id="UP000198945">
    <property type="component" value="Unassembled WGS sequence"/>
</dbReference>
<protein>
    <submittedName>
        <fullName evidence="3">Radical SAM family uncharacterized protein</fullName>
    </submittedName>
</protein>
<organism evidence="3 9">
    <name type="scientific">Halanaerobium congolense</name>
    <dbReference type="NCBI Taxonomy" id="54121"/>
    <lineage>
        <taxon>Bacteria</taxon>
        <taxon>Bacillati</taxon>
        <taxon>Bacillota</taxon>
        <taxon>Clostridia</taxon>
        <taxon>Halanaerobiales</taxon>
        <taxon>Halanaerobiaceae</taxon>
        <taxon>Halanaerobium</taxon>
    </lineage>
</organism>
<dbReference type="InterPro" id="IPR045784">
    <property type="entry name" value="Radical_SAM_N2"/>
</dbReference>
<reference evidence="5 8" key="4">
    <citation type="submission" date="2019-03" db="EMBL/GenBank/DDBJ databases">
        <title>Deep subsurface shale carbon reservoir microbial communities from Ohio and West Virginia, USA.</title>
        <authorList>
            <person name="Wrighton K."/>
        </authorList>
    </citation>
    <scope>NUCLEOTIDE SEQUENCE [LARGE SCALE GENOMIC DNA]</scope>
    <source>
        <strain evidence="5 8">UTICA-S4D12</strain>
    </source>
</reference>
<feature type="domain" description="Radical SAM core" evidence="1">
    <location>
        <begin position="254"/>
        <end position="495"/>
    </location>
</feature>
<dbReference type="InterPro" id="IPR023404">
    <property type="entry name" value="rSAM_horseshoe"/>
</dbReference>
<dbReference type="Proteomes" id="UP000295758">
    <property type="component" value="Unassembled WGS sequence"/>
</dbReference>
<dbReference type="EMBL" id="SOAA01000006">
    <property type="protein sequence ID" value="TDS32897.1"/>
    <property type="molecule type" value="Genomic_DNA"/>
</dbReference>
<dbReference type="CDD" id="cd01335">
    <property type="entry name" value="Radical_SAM"/>
    <property type="match status" value="1"/>
</dbReference>
<evidence type="ECO:0000259" key="1">
    <source>
        <dbReference type="PROSITE" id="PS51918"/>
    </source>
</evidence>
<accession>A0A1G6N260</accession>
<evidence type="ECO:0000313" key="5">
    <source>
        <dbReference type="EMBL" id="TDS32897.1"/>
    </source>
</evidence>
<dbReference type="InterPro" id="IPR023862">
    <property type="entry name" value="CHP03960_rSAM"/>
</dbReference>
<reference evidence="3 9" key="1">
    <citation type="submission" date="2016-10" db="EMBL/GenBank/DDBJ databases">
        <authorList>
            <person name="Varghese N."/>
            <person name="Submissions S."/>
        </authorList>
    </citation>
    <scope>NUCLEOTIDE SEQUENCE [LARGE SCALE GENOMIC DNA]</scope>
    <source>
        <strain evidence="3 9">WG10</strain>
    </source>
</reference>